<reference evidence="13" key="2">
    <citation type="journal article" date="2023" name="Curr. Microbiol.">
        <title>Granulicatella seriolae sp. nov., a Novel Facultative Anaerobe Isolated from Yellowtail Marine Fish.</title>
        <authorList>
            <person name="Lee M."/>
            <person name="Choi Y.J."/>
            <person name="Farooq A."/>
            <person name="Jeong J.B."/>
            <person name="Jung M.Y."/>
        </authorList>
    </citation>
    <scope>NUCLEOTIDE SEQUENCE</scope>
    <source>
        <strain evidence="13">S8</strain>
    </source>
</reference>
<evidence type="ECO:0000256" key="2">
    <source>
        <dbReference type="ARBA" id="ARBA00006024"/>
    </source>
</evidence>
<keyword evidence="6 11" id="KW-0067">ATP-binding</keyword>
<dbReference type="PANTHER" id="PTHR43079">
    <property type="entry name" value="PROBABLE CADMIUM/ZINC-TRANSPORTING ATPASE HMA1"/>
    <property type="match status" value="1"/>
</dbReference>
<dbReference type="PRINTS" id="PR00119">
    <property type="entry name" value="CATATPASE"/>
</dbReference>
<evidence type="ECO:0000256" key="7">
    <source>
        <dbReference type="ARBA" id="ARBA00022842"/>
    </source>
</evidence>
<dbReference type="NCBIfam" id="TIGR01512">
    <property type="entry name" value="ATPase-IB2_Cd"/>
    <property type="match status" value="1"/>
</dbReference>
<dbReference type="InterPro" id="IPR051949">
    <property type="entry name" value="Cation_Transport_ATPase"/>
</dbReference>
<dbReference type="InterPro" id="IPR001757">
    <property type="entry name" value="P_typ_ATPase"/>
</dbReference>
<dbReference type="Gene3D" id="3.40.1110.10">
    <property type="entry name" value="Calcium-transporting ATPase, cytoplasmic domain N"/>
    <property type="match status" value="1"/>
</dbReference>
<dbReference type="NCBIfam" id="TIGR01494">
    <property type="entry name" value="ATPase_P-type"/>
    <property type="match status" value="1"/>
</dbReference>
<feature type="transmembrane region" description="Helical" evidence="11">
    <location>
        <begin position="12"/>
        <end position="45"/>
    </location>
</feature>
<reference evidence="13" key="1">
    <citation type="submission" date="2022-07" db="EMBL/GenBank/DDBJ databases">
        <authorList>
            <person name="Jung M.-Y."/>
            <person name="Lee M."/>
        </authorList>
    </citation>
    <scope>NUCLEOTIDE SEQUENCE</scope>
    <source>
        <strain evidence="13">S8</strain>
    </source>
</reference>
<accession>A0ABT1WL38</accession>
<keyword evidence="7" id="KW-0460">Magnesium</keyword>
<comment type="similarity">
    <text evidence="2 11">Belongs to the cation transport ATPase (P-type) (TC 3.A.3) family. Type IB subfamily.</text>
</comment>
<dbReference type="SFLD" id="SFLDG00002">
    <property type="entry name" value="C1.7:_P-type_atpase_like"/>
    <property type="match status" value="1"/>
</dbReference>
<evidence type="ECO:0000256" key="5">
    <source>
        <dbReference type="ARBA" id="ARBA00022741"/>
    </source>
</evidence>
<dbReference type="EMBL" id="JANHNZ010000001">
    <property type="protein sequence ID" value="MCQ9209246.1"/>
    <property type="molecule type" value="Genomic_DNA"/>
</dbReference>
<evidence type="ECO:0000256" key="10">
    <source>
        <dbReference type="ARBA" id="ARBA00023136"/>
    </source>
</evidence>
<dbReference type="SUPFAM" id="SSF56784">
    <property type="entry name" value="HAD-like"/>
    <property type="match status" value="1"/>
</dbReference>
<evidence type="ECO:0000313" key="14">
    <source>
        <dbReference type="Proteomes" id="UP001059480"/>
    </source>
</evidence>
<evidence type="ECO:0000256" key="4">
    <source>
        <dbReference type="ARBA" id="ARBA00022723"/>
    </source>
</evidence>
<dbReference type="InterPro" id="IPR036412">
    <property type="entry name" value="HAD-like_sf"/>
</dbReference>
<keyword evidence="4 11" id="KW-0479">Metal-binding</keyword>
<dbReference type="SUPFAM" id="SSF81665">
    <property type="entry name" value="Calcium ATPase, transmembrane domain M"/>
    <property type="match status" value="1"/>
</dbReference>
<keyword evidence="11" id="KW-1003">Cell membrane</keyword>
<keyword evidence="8" id="KW-1278">Translocase</keyword>
<dbReference type="InterPro" id="IPR059000">
    <property type="entry name" value="ATPase_P-type_domA"/>
</dbReference>
<feature type="domain" description="P-type ATPase A" evidence="12">
    <location>
        <begin position="117"/>
        <end position="218"/>
    </location>
</feature>
<dbReference type="SUPFAM" id="SSF81653">
    <property type="entry name" value="Calcium ATPase, transduction domain A"/>
    <property type="match status" value="1"/>
</dbReference>
<feature type="transmembrane region" description="Helical" evidence="11">
    <location>
        <begin position="576"/>
        <end position="595"/>
    </location>
</feature>
<name>A0ABT1WL38_9LACT</name>
<gene>
    <name evidence="13" type="ORF">NPA36_01520</name>
</gene>
<feature type="transmembrane region" description="Helical" evidence="11">
    <location>
        <begin position="68"/>
        <end position="95"/>
    </location>
</feature>
<feature type="transmembrane region" description="Helical" evidence="11">
    <location>
        <begin position="269"/>
        <end position="292"/>
    </location>
</feature>
<comment type="subcellular location">
    <subcellularLocation>
        <location evidence="11">Cell membrane</location>
    </subcellularLocation>
    <subcellularLocation>
        <location evidence="1">Membrane</location>
        <topology evidence="1">Multi-pass membrane protein</topology>
    </subcellularLocation>
</comment>
<evidence type="ECO:0000256" key="9">
    <source>
        <dbReference type="ARBA" id="ARBA00022989"/>
    </source>
</evidence>
<dbReference type="NCBIfam" id="TIGR01525">
    <property type="entry name" value="ATPase-IB_hvy"/>
    <property type="match status" value="1"/>
</dbReference>
<dbReference type="InterPro" id="IPR023214">
    <property type="entry name" value="HAD_sf"/>
</dbReference>
<evidence type="ECO:0000259" key="12">
    <source>
        <dbReference type="Pfam" id="PF00122"/>
    </source>
</evidence>
<evidence type="ECO:0000256" key="11">
    <source>
        <dbReference type="RuleBase" id="RU362081"/>
    </source>
</evidence>
<evidence type="ECO:0000256" key="3">
    <source>
        <dbReference type="ARBA" id="ARBA00022692"/>
    </source>
</evidence>
<feature type="transmembrane region" description="Helical" evidence="11">
    <location>
        <begin position="236"/>
        <end position="257"/>
    </location>
</feature>
<dbReference type="PROSITE" id="PS01229">
    <property type="entry name" value="COF_2"/>
    <property type="match status" value="1"/>
</dbReference>
<dbReference type="PRINTS" id="PR00941">
    <property type="entry name" value="CDATPASE"/>
</dbReference>
<reference evidence="13" key="3">
    <citation type="journal article" date="2023" name="Microbiol. Resour. Announc.">
        <title>Draft Genome Sequence of Granulicatella sp. Strain S8, Isolated from a Marine Fish, Seriola quinqueradiata.</title>
        <authorList>
            <person name="Lee M."/>
            <person name="Farooq A."/>
            <person name="Jeong J.B."/>
            <person name="Jung M.Y."/>
        </authorList>
    </citation>
    <scope>NUCLEOTIDE SEQUENCE</scope>
    <source>
        <strain evidence="13">S8</strain>
    </source>
</reference>
<dbReference type="Gene3D" id="2.70.150.10">
    <property type="entry name" value="Calcium-transporting ATPase, cytoplasmic transduction domain A"/>
    <property type="match status" value="1"/>
</dbReference>
<organism evidence="13 14">
    <name type="scientific">Granulicatella seriolae</name>
    <dbReference type="NCBI Taxonomy" id="2967226"/>
    <lineage>
        <taxon>Bacteria</taxon>
        <taxon>Bacillati</taxon>
        <taxon>Bacillota</taxon>
        <taxon>Bacilli</taxon>
        <taxon>Lactobacillales</taxon>
        <taxon>Carnobacteriaceae</taxon>
        <taxon>Granulicatella</taxon>
    </lineage>
</organism>
<dbReference type="SFLD" id="SFLDS00003">
    <property type="entry name" value="Haloacid_Dehalogenase"/>
    <property type="match status" value="1"/>
</dbReference>
<keyword evidence="9 11" id="KW-1133">Transmembrane helix</keyword>
<keyword evidence="3 11" id="KW-0812">Transmembrane</keyword>
<dbReference type="InterPro" id="IPR023298">
    <property type="entry name" value="ATPase_P-typ_TM_dom_sf"/>
</dbReference>
<evidence type="ECO:0000256" key="1">
    <source>
        <dbReference type="ARBA" id="ARBA00004141"/>
    </source>
</evidence>
<comment type="caution">
    <text evidence="13">The sequence shown here is derived from an EMBL/GenBank/DDBJ whole genome shotgun (WGS) entry which is preliminary data.</text>
</comment>
<dbReference type="Proteomes" id="UP001059480">
    <property type="component" value="Unassembled WGS sequence"/>
</dbReference>
<dbReference type="InterPro" id="IPR027256">
    <property type="entry name" value="P-typ_ATPase_IB"/>
</dbReference>
<dbReference type="InterPro" id="IPR008250">
    <property type="entry name" value="ATPase_P-typ_transduc_dom_A_sf"/>
</dbReference>
<evidence type="ECO:0000313" key="13">
    <source>
        <dbReference type="EMBL" id="MCQ9209246.1"/>
    </source>
</evidence>
<keyword evidence="5 11" id="KW-0547">Nucleotide-binding</keyword>
<dbReference type="PANTHER" id="PTHR43079:SF1">
    <property type="entry name" value="CADMIUM_ZINC-TRANSPORTING ATPASE HMA1, CHLOROPLASTIC-RELATED"/>
    <property type="match status" value="1"/>
</dbReference>
<dbReference type="Pfam" id="PF00122">
    <property type="entry name" value="E1-E2_ATPase"/>
    <property type="match status" value="1"/>
</dbReference>
<dbReference type="InterPro" id="IPR023299">
    <property type="entry name" value="ATPase_P-typ_cyto_dom_N"/>
</dbReference>
<dbReference type="SFLD" id="SFLDF00027">
    <property type="entry name" value="p-type_atpase"/>
    <property type="match status" value="1"/>
</dbReference>
<keyword evidence="10 11" id="KW-0472">Membrane</keyword>
<keyword evidence="14" id="KW-1185">Reference proteome</keyword>
<protein>
    <submittedName>
        <fullName evidence="13">Heavy metal translocating P-type ATPase</fullName>
    </submittedName>
</protein>
<proteinExistence type="inferred from homology"/>
<dbReference type="Gene3D" id="3.40.50.1000">
    <property type="entry name" value="HAD superfamily/HAD-like"/>
    <property type="match status" value="1"/>
</dbReference>
<dbReference type="Pfam" id="PF00702">
    <property type="entry name" value="Hydrolase"/>
    <property type="match status" value="1"/>
</dbReference>
<evidence type="ECO:0000256" key="6">
    <source>
        <dbReference type="ARBA" id="ARBA00022840"/>
    </source>
</evidence>
<sequence length="623" mass="67206">MNTLLKNKSMQLTIISGFLILLGIIIEQTSFAFLAPYIFILSFIIGGYKQAVNGFKDTIESKRLNVDILMVLAAIGASIIGYWLEGALLIFIFSLSGSLEEYAMNKSTQAITALMNLQPETAKRLKDDGSIEEVPVASLQIGDKVLVPKGTSVPIDGEILQGTSLFDEASITGESIPVDKGASDLIFGGTMNLSNGITMTVTKNPDDTLFAKIIKLVKEAQSTPSKTATLLNKIESVYVVIVLISVPIAIAIFYFGLHWTWNESFYRGMVLLTVASPCALVASATPATLAAISNGARQGILFKGGAFLENFVQLNAIVFDKTGTLTQGRPQVTDMVLVNHINQDTVFSLVAAMESTSTHPIAQAIMTYINLKPQDYALITDLADHTGSGLSANFLGSEWKIGKLDFVNSESLTADDKGTIVSLQESGKTLVFVQKDNQVVTYFALLDMPKAGAKEMLSYFNHQGIETIMMTGDNQKTGQTIGNQIGISQVFGNCLPEEKVSNLQNIQKKYPVIAMVGDGINDAPALANASIGIAMGGGTDIAIEVSDVVLMDDHLDKLSYCHKLSAKLRKITIQNMVFSICVILLLITANLFQYINLPLGVVGHEGSTILVILNGLRLLRKID</sequence>
<dbReference type="CDD" id="cd07551">
    <property type="entry name" value="P-type_ATPase_HM_ZosA_PfeT-like"/>
    <property type="match status" value="1"/>
</dbReference>
<evidence type="ECO:0000256" key="8">
    <source>
        <dbReference type="ARBA" id="ARBA00022967"/>
    </source>
</evidence>
<dbReference type="RefSeq" id="WP_256944351.1">
    <property type="nucleotide sequence ID" value="NZ_JANHNZ010000001.1"/>
</dbReference>
<dbReference type="InterPro" id="IPR044492">
    <property type="entry name" value="P_typ_ATPase_HD_dom"/>
</dbReference>
<dbReference type="InterPro" id="IPR018303">
    <property type="entry name" value="ATPase_P-typ_P_site"/>
</dbReference>
<dbReference type="PROSITE" id="PS00154">
    <property type="entry name" value="ATPASE_E1_E2"/>
    <property type="match status" value="1"/>
</dbReference>